<sequence length="113" mass="12948">MATNKQESDALFWELLLLGEDVELRGEKIIRGDNNVVIGFRDENGFWRRVEDEVKEVFQTPDLNKEPPNEDHKDITRKRYRDDDSSTAANEIPNKKPAVTPTHVESSGAKNKP</sequence>
<reference evidence="2 3" key="1">
    <citation type="journal article" date="2018" name="Mol. Plant">
        <title>The genome of Artemisia annua provides insight into the evolution of Asteraceae family and artemisinin biosynthesis.</title>
        <authorList>
            <person name="Shen Q."/>
            <person name="Zhang L."/>
            <person name="Liao Z."/>
            <person name="Wang S."/>
            <person name="Yan T."/>
            <person name="Shi P."/>
            <person name="Liu M."/>
            <person name="Fu X."/>
            <person name="Pan Q."/>
            <person name="Wang Y."/>
            <person name="Lv Z."/>
            <person name="Lu X."/>
            <person name="Zhang F."/>
            <person name="Jiang W."/>
            <person name="Ma Y."/>
            <person name="Chen M."/>
            <person name="Hao X."/>
            <person name="Li L."/>
            <person name="Tang Y."/>
            <person name="Lv G."/>
            <person name="Zhou Y."/>
            <person name="Sun X."/>
            <person name="Brodelius P.E."/>
            <person name="Rose J.K.C."/>
            <person name="Tang K."/>
        </authorList>
    </citation>
    <scope>NUCLEOTIDE SEQUENCE [LARGE SCALE GENOMIC DNA]</scope>
    <source>
        <strain evidence="3">cv. Huhao1</strain>
        <tissue evidence="2">Leaf</tissue>
    </source>
</reference>
<evidence type="ECO:0000313" key="3">
    <source>
        <dbReference type="Proteomes" id="UP000245207"/>
    </source>
</evidence>
<dbReference type="AlphaFoldDB" id="A0A2U1PR50"/>
<protein>
    <submittedName>
        <fullName evidence="2">Uncharacterized protein</fullName>
    </submittedName>
</protein>
<gene>
    <name evidence="2" type="ORF">CTI12_AA122230</name>
</gene>
<dbReference type="Proteomes" id="UP000245207">
    <property type="component" value="Unassembled WGS sequence"/>
</dbReference>
<comment type="caution">
    <text evidence="2">The sequence shown here is derived from an EMBL/GenBank/DDBJ whole genome shotgun (WGS) entry which is preliminary data.</text>
</comment>
<evidence type="ECO:0000313" key="2">
    <source>
        <dbReference type="EMBL" id="PWA88239.1"/>
    </source>
</evidence>
<feature type="compositionally biased region" description="Polar residues" evidence="1">
    <location>
        <begin position="103"/>
        <end position="113"/>
    </location>
</feature>
<organism evidence="2 3">
    <name type="scientific">Artemisia annua</name>
    <name type="common">Sweet wormwood</name>
    <dbReference type="NCBI Taxonomy" id="35608"/>
    <lineage>
        <taxon>Eukaryota</taxon>
        <taxon>Viridiplantae</taxon>
        <taxon>Streptophyta</taxon>
        <taxon>Embryophyta</taxon>
        <taxon>Tracheophyta</taxon>
        <taxon>Spermatophyta</taxon>
        <taxon>Magnoliopsida</taxon>
        <taxon>eudicotyledons</taxon>
        <taxon>Gunneridae</taxon>
        <taxon>Pentapetalae</taxon>
        <taxon>asterids</taxon>
        <taxon>campanulids</taxon>
        <taxon>Asterales</taxon>
        <taxon>Asteraceae</taxon>
        <taxon>Asteroideae</taxon>
        <taxon>Anthemideae</taxon>
        <taxon>Artemisiinae</taxon>
        <taxon>Artemisia</taxon>
    </lineage>
</organism>
<feature type="region of interest" description="Disordered" evidence="1">
    <location>
        <begin position="58"/>
        <end position="113"/>
    </location>
</feature>
<accession>A0A2U1PR50</accession>
<proteinExistence type="predicted"/>
<feature type="compositionally biased region" description="Basic and acidic residues" evidence="1">
    <location>
        <begin position="63"/>
        <end position="74"/>
    </location>
</feature>
<name>A0A2U1PR50_ARTAN</name>
<keyword evidence="3" id="KW-1185">Reference proteome</keyword>
<evidence type="ECO:0000256" key="1">
    <source>
        <dbReference type="SAM" id="MobiDB-lite"/>
    </source>
</evidence>
<dbReference type="EMBL" id="PKPP01000831">
    <property type="protein sequence ID" value="PWA88239.1"/>
    <property type="molecule type" value="Genomic_DNA"/>
</dbReference>